<evidence type="ECO:0000256" key="7">
    <source>
        <dbReference type="RuleBase" id="RU363021"/>
    </source>
</evidence>
<comment type="subcellular location">
    <subcellularLocation>
        <location evidence="7">Mitochondrion inner membrane</location>
    </subcellularLocation>
    <subcellularLocation>
        <location evidence="1">Mitochondrion membrane</location>
    </subcellularLocation>
</comment>
<dbReference type="STRING" id="105785.A0A2J7RHL7"/>
<keyword evidence="4" id="KW-1133">Transmembrane helix</keyword>
<dbReference type="OrthoDB" id="5973346at2759"/>
<gene>
    <name evidence="9" type="ORF">B7P43_G05784</name>
</gene>
<comment type="caution">
    <text evidence="9">The sequence shown here is derived from an EMBL/GenBank/DDBJ whole genome shotgun (WGS) entry which is preliminary data.</text>
</comment>
<accession>A0A2J7RHL7</accession>
<sequence>MFHCKMFQKFLLPGPICAAAAFTAGKETGTSDVSKVVEGTSKTDSCKHCHIPPKLRPSELPFYGGEQEKGGRLERVVEEPSRLEQMIGAMRKEVWVFYDQYKGYQLRVLEIVSTGKAHAESSLSFLREEANIVHRAGAIGIGGLGGLVMGLRGGWFKRIIYGAAGAAAMAALCYPRESAEITEQSLQISKYYFTIAYNFIYGVKPDSFRFLSTSSTVHSDKPSAKDSAQPVPDQIALPVDKGQPLSTPGPVPQVEECSKCKQIPSSKVISEEIISKMNSSISASCSCPDPAIGNHSSSSELDKLGEMMSDVAYWGFRLVSMGPMFW</sequence>
<keyword evidence="3" id="KW-0812">Transmembrane</keyword>
<dbReference type="EMBL" id="NEVH01003741">
    <property type="protein sequence ID" value="PNF40317.1"/>
    <property type="molecule type" value="Genomic_DNA"/>
</dbReference>
<dbReference type="Proteomes" id="UP000235965">
    <property type="component" value="Unassembled WGS sequence"/>
</dbReference>
<name>A0A2J7RHL7_9NEOP</name>
<dbReference type="PANTHER" id="PTHR14564">
    <property type="entry name" value="MICOS COMPLEX SUBUNIT MIC26 / MIC27 FAMILY MEMBER"/>
    <property type="match status" value="1"/>
</dbReference>
<dbReference type="InParanoid" id="A0A2J7RHL7"/>
<keyword evidence="8" id="KW-0732">Signal</keyword>
<keyword evidence="10" id="KW-1185">Reference proteome</keyword>
<dbReference type="Pfam" id="PF09769">
    <property type="entry name" value="ApoO"/>
    <property type="match status" value="1"/>
</dbReference>
<keyword evidence="6" id="KW-0472">Membrane</keyword>
<evidence type="ECO:0000256" key="1">
    <source>
        <dbReference type="ARBA" id="ARBA00004325"/>
    </source>
</evidence>
<evidence type="ECO:0000256" key="8">
    <source>
        <dbReference type="SAM" id="SignalP"/>
    </source>
</evidence>
<dbReference type="InterPro" id="IPR033182">
    <property type="entry name" value="MIC26/MIC27_animal"/>
</dbReference>
<dbReference type="GO" id="GO:0061617">
    <property type="term" value="C:MICOS complex"/>
    <property type="evidence" value="ECO:0007669"/>
    <property type="project" value="UniProtKB-UniRule"/>
</dbReference>
<evidence type="ECO:0000256" key="4">
    <source>
        <dbReference type="ARBA" id="ARBA00022989"/>
    </source>
</evidence>
<feature type="chain" id="PRO_5014430838" description="MICOS complex subunit" evidence="8">
    <location>
        <begin position="19"/>
        <end position="326"/>
    </location>
</feature>
<comment type="function">
    <text evidence="7">Component of the MICOS complex, a large protein complex of the mitochondrial inner membrane that plays crucial roles in the maintenance of crista junctions, inner membrane architecture, and formation of contact sites to the outer membrane.</text>
</comment>
<evidence type="ECO:0000313" key="10">
    <source>
        <dbReference type="Proteomes" id="UP000235965"/>
    </source>
</evidence>
<organism evidence="9 10">
    <name type="scientific">Cryptotermes secundus</name>
    <dbReference type="NCBI Taxonomy" id="105785"/>
    <lineage>
        <taxon>Eukaryota</taxon>
        <taxon>Metazoa</taxon>
        <taxon>Ecdysozoa</taxon>
        <taxon>Arthropoda</taxon>
        <taxon>Hexapoda</taxon>
        <taxon>Insecta</taxon>
        <taxon>Pterygota</taxon>
        <taxon>Neoptera</taxon>
        <taxon>Polyneoptera</taxon>
        <taxon>Dictyoptera</taxon>
        <taxon>Blattodea</taxon>
        <taxon>Blattoidea</taxon>
        <taxon>Termitoidae</taxon>
        <taxon>Kalotermitidae</taxon>
        <taxon>Cryptotermitinae</taxon>
        <taxon>Cryptotermes</taxon>
    </lineage>
</organism>
<dbReference type="GO" id="GO:0042407">
    <property type="term" value="P:cristae formation"/>
    <property type="evidence" value="ECO:0007669"/>
    <property type="project" value="InterPro"/>
</dbReference>
<evidence type="ECO:0000256" key="5">
    <source>
        <dbReference type="ARBA" id="ARBA00023128"/>
    </source>
</evidence>
<protein>
    <recommendedName>
        <fullName evidence="7">MICOS complex subunit</fullName>
    </recommendedName>
</protein>
<evidence type="ECO:0000256" key="6">
    <source>
        <dbReference type="ARBA" id="ARBA00023136"/>
    </source>
</evidence>
<comment type="similarity">
    <text evidence="2">Belongs to the apolipoprotein O/MICOS complex subunit Mic27 family.</text>
</comment>
<proteinExistence type="inferred from homology"/>
<reference evidence="9 10" key="1">
    <citation type="submission" date="2017-12" db="EMBL/GenBank/DDBJ databases">
        <title>Hemimetabolous genomes reveal molecular basis of termite eusociality.</title>
        <authorList>
            <person name="Harrison M.C."/>
            <person name="Jongepier E."/>
            <person name="Robertson H.M."/>
            <person name="Arning N."/>
            <person name="Bitard-Feildel T."/>
            <person name="Chao H."/>
            <person name="Childers C.P."/>
            <person name="Dinh H."/>
            <person name="Doddapaneni H."/>
            <person name="Dugan S."/>
            <person name="Gowin J."/>
            <person name="Greiner C."/>
            <person name="Han Y."/>
            <person name="Hu H."/>
            <person name="Hughes D.S.T."/>
            <person name="Huylmans A.-K."/>
            <person name="Kemena C."/>
            <person name="Kremer L.P.M."/>
            <person name="Lee S.L."/>
            <person name="Lopez-Ezquerra A."/>
            <person name="Mallet L."/>
            <person name="Monroy-Kuhn J.M."/>
            <person name="Moser A."/>
            <person name="Murali S.C."/>
            <person name="Muzny D.M."/>
            <person name="Otani S."/>
            <person name="Piulachs M.-D."/>
            <person name="Poelchau M."/>
            <person name="Qu J."/>
            <person name="Schaub F."/>
            <person name="Wada-Katsumata A."/>
            <person name="Worley K.C."/>
            <person name="Xie Q."/>
            <person name="Ylla G."/>
            <person name="Poulsen M."/>
            <person name="Gibbs R.A."/>
            <person name="Schal C."/>
            <person name="Richards S."/>
            <person name="Belles X."/>
            <person name="Korb J."/>
            <person name="Bornberg-Bauer E."/>
        </authorList>
    </citation>
    <scope>NUCLEOTIDE SEQUENCE [LARGE SCALE GENOMIC DNA]</scope>
    <source>
        <tissue evidence="9">Whole body</tissue>
    </source>
</reference>
<comment type="subunit">
    <text evidence="7">Component of the mitochondrial contact site and cristae organizing system (MICOS) complex.</text>
</comment>
<dbReference type="AlphaFoldDB" id="A0A2J7RHL7"/>
<evidence type="ECO:0000256" key="3">
    <source>
        <dbReference type="ARBA" id="ARBA00022692"/>
    </source>
</evidence>
<feature type="signal peptide" evidence="8">
    <location>
        <begin position="1"/>
        <end position="18"/>
    </location>
</feature>
<keyword evidence="5 7" id="KW-0496">Mitochondrion</keyword>
<dbReference type="InterPro" id="IPR019166">
    <property type="entry name" value="MIC26/MIC27"/>
</dbReference>
<evidence type="ECO:0000256" key="2">
    <source>
        <dbReference type="ARBA" id="ARBA00010904"/>
    </source>
</evidence>
<evidence type="ECO:0000313" key="9">
    <source>
        <dbReference type="EMBL" id="PNF40317.1"/>
    </source>
</evidence>
<keyword evidence="7" id="KW-0999">Mitochondrion inner membrane</keyword>